<name>A0A9W9M806_9EURO</name>
<evidence type="ECO:0000313" key="3">
    <source>
        <dbReference type="Proteomes" id="UP001150942"/>
    </source>
</evidence>
<feature type="compositionally biased region" description="Polar residues" evidence="1">
    <location>
        <begin position="90"/>
        <end position="107"/>
    </location>
</feature>
<feature type="region of interest" description="Disordered" evidence="1">
    <location>
        <begin position="1"/>
        <end position="34"/>
    </location>
</feature>
<keyword evidence="3" id="KW-1185">Reference proteome</keyword>
<dbReference type="OrthoDB" id="4348407at2759"/>
<reference evidence="2" key="1">
    <citation type="submission" date="2022-11" db="EMBL/GenBank/DDBJ databases">
        <authorList>
            <person name="Petersen C."/>
        </authorList>
    </citation>
    <scope>NUCLEOTIDE SEQUENCE</scope>
    <source>
        <strain evidence="2">IBT 20477</strain>
    </source>
</reference>
<organism evidence="2 3">
    <name type="scientific">Penicillium cf. viridicatum</name>
    <dbReference type="NCBI Taxonomy" id="2972119"/>
    <lineage>
        <taxon>Eukaryota</taxon>
        <taxon>Fungi</taxon>
        <taxon>Dikarya</taxon>
        <taxon>Ascomycota</taxon>
        <taxon>Pezizomycotina</taxon>
        <taxon>Eurotiomycetes</taxon>
        <taxon>Eurotiomycetidae</taxon>
        <taxon>Eurotiales</taxon>
        <taxon>Aspergillaceae</taxon>
        <taxon>Penicillium</taxon>
    </lineage>
</organism>
<dbReference type="AlphaFoldDB" id="A0A9W9M806"/>
<reference evidence="2" key="2">
    <citation type="journal article" date="2023" name="IMA Fungus">
        <title>Comparative genomic study of the Penicillium genus elucidates a diverse pangenome and 15 lateral gene transfer events.</title>
        <authorList>
            <person name="Petersen C."/>
            <person name="Sorensen T."/>
            <person name="Nielsen M.R."/>
            <person name="Sondergaard T.E."/>
            <person name="Sorensen J.L."/>
            <person name="Fitzpatrick D.A."/>
            <person name="Frisvad J.C."/>
            <person name="Nielsen K.L."/>
        </authorList>
    </citation>
    <scope>NUCLEOTIDE SEQUENCE</scope>
    <source>
        <strain evidence="2">IBT 20477</strain>
    </source>
</reference>
<evidence type="ECO:0000313" key="2">
    <source>
        <dbReference type="EMBL" id="KAJ5193256.1"/>
    </source>
</evidence>
<protein>
    <submittedName>
        <fullName evidence="2">Uncharacterized protein</fullName>
    </submittedName>
</protein>
<gene>
    <name evidence="2" type="ORF">N7449_009398</name>
</gene>
<proteinExistence type="predicted"/>
<evidence type="ECO:0000256" key="1">
    <source>
        <dbReference type="SAM" id="MobiDB-lite"/>
    </source>
</evidence>
<accession>A0A9W9M806</accession>
<sequence>MQPLGEGWKHPSHRRAIPVDNAGERRIPRGGSLQESEFRVWPEAIDPQTSKLSQDLEIDSLNTLLLLSGLRTQEQRFHNGHHRIFPPSATPDTSRSPSQPNVSNPEHPSNDLLFHDPSTWSTLASYPVLPSDDQFTFHAPDPTYQIDGYME</sequence>
<comment type="caution">
    <text evidence="2">The sequence shown here is derived from an EMBL/GenBank/DDBJ whole genome shotgun (WGS) entry which is preliminary data.</text>
</comment>
<dbReference type="Proteomes" id="UP001150942">
    <property type="component" value="Unassembled WGS sequence"/>
</dbReference>
<feature type="region of interest" description="Disordered" evidence="1">
    <location>
        <begin position="77"/>
        <end position="114"/>
    </location>
</feature>
<dbReference type="EMBL" id="JAPQKQ010000006">
    <property type="protein sequence ID" value="KAJ5193256.1"/>
    <property type="molecule type" value="Genomic_DNA"/>
</dbReference>